<comment type="caution">
    <text evidence="2">The sequence shown here is derived from an EMBL/GenBank/DDBJ whole genome shotgun (WGS) entry which is preliminary data.</text>
</comment>
<gene>
    <name evidence="2" type="ORF">PVAP13_2NG537006</name>
</gene>
<sequence>MNPRGTRKHLLLVPTPCTGSARPRPVPPPHGQIRRRGASPPACSAWRAASLPAGGLCRATPAAPPSYPPGATPTRPPRRSLRAGAGRFTRKIEAWSIGSLAVVVELQLALQRATGRRYALGARAGAVVW</sequence>
<evidence type="ECO:0000256" key="1">
    <source>
        <dbReference type="SAM" id="MobiDB-lite"/>
    </source>
</evidence>
<proteinExistence type="predicted"/>
<evidence type="ECO:0000313" key="2">
    <source>
        <dbReference type="EMBL" id="KAG2637772.1"/>
    </source>
</evidence>
<name>A0A8T0VNL5_PANVG</name>
<protein>
    <submittedName>
        <fullName evidence="2">Uncharacterized protein</fullName>
    </submittedName>
</protein>
<feature type="region of interest" description="Disordered" evidence="1">
    <location>
        <begin position="60"/>
        <end position="83"/>
    </location>
</feature>
<feature type="compositionally biased region" description="Basic residues" evidence="1">
    <location>
        <begin position="1"/>
        <end position="10"/>
    </location>
</feature>
<accession>A0A8T0VNL5</accession>
<feature type="compositionally biased region" description="Pro residues" evidence="1">
    <location>
        <begin position="62"/>
        <end position="75"/>
    </location>
</feature>
<keyword evidence="3" id="KW-1185">Reference proteome</keyword>
<dbReference type="AlphaFoldDB" id="A0A8T0VNL5"/>
<dbReference type="EMBL" id="CM029040">
    <property type="protein sequence ID" value="KAG2637772.1"/>
    <property type="molecule type" value="Genomic_DNA"/>
</dbReference>
<feature type="region of interest" description="Disordered" evidence="1">
    <location>
        <begin position="1"/>
        <end position="41"/>
    </location>
</feature>
<organism evidence="2 3">
    <name type="scientific">Panicum virgatum</name>
    <name type="common">Blackwell switchgrass</name>
    <dbReference type="NCBI Taxonomy" id="38727"/>
    <lineage>
        <taxon>Eukaryota</taxon>
        <taxon>Viridiplantae</taxon>
        <taxon>Streptophyta</taxon>
        <taxon>Embryophyta</taxon>
        <taxon>Tracheophyta</taxon>
        <taxon>Spermatophyta</taxon>
        <taxon>Magnoliopsida</taxon>
        <taxon>Liliopsida</taxon>
        <taxon>Poales</taxon>
        <taxon>Poaceae</taxon>
        <taxon>PACMAD clade</taxon>
        <taxon>Panicoideae</taxon>
        <taxon>Panicodae</taxon>
        <taxon>Paniceae</taxon>
        <taxon>Panicinae</taxon>
        <taxon>Panicum</taxon>
        <taxon>Panicum sect. Hiantes</taxon>
    </lineage>
</organism>
<reference evidence="2" key="1">
    <citation type="submission" date="2020-05" db="EMBL/GenBank/DDBJ databases">
        <title>WGS assembly of Panicum virgatum.</title>
        <authorList>
            <person name="Lovell J.T."/>
            <person name="Jenkins J."/>
            <person name="Shu S."/>
            <person name="Juenger T.E."/>
            <person name="Schmutz J."/>
        </authorList>
    </citation>
    <scope>NUCLEOTIDE SEQUENCE</scope>
    <source>
        <strain evidence="2">AP13</strain>
    </source>
</reference>
<dbReference type="Proteomes" id="UP000823388">
    <property type="component" value="Chromosome 2N"/>
</dbReference>
<evidence type="ECO:0000313" key="3">
    <source>
        <dbReference type="Proteomes" id="UP000823388"/>
    </source>
</evidence>